<feature type="compositionally biased region" description="Pro residues" evidence="2">
    <location>
        <begin position="828"/>
        <end position="851"/>
    </location>
</feature>
<evidence type="ECO:0000256" key="1">
    <source>
        <dbReference type="ARBA" id="ARBA00022750"/>
    </source>
</evidence>
<dbReference type="GO" id="GO:0003676">
    <property type="term" value="F:nucleic acid binding"/>
    <property type="evidence" value="ECO:0007669"/>
    <property type="project" value="InterPro"/>
</dbReference>
<dbReference type="SUPFAM" id="SSF56672">
    <property type="entry name" value="DNA/RNA polymerases"/>
    <property type="match status" value="1"/>
</dbReference>
<keyword evidence="4" id="KW-0808">Transferase</keyword>
<keyword evidence="5" id="KW-1185">Reference proteome</keyword>
<accession>A0A2P6QAI9</accession>
<dbReference type="PANTHER" id="PTHR11439">
    <property type="entry name" value="GAG-POL-RELATED RETROTRANSPOSON"/>
    <property type="match status" value="1"/>
</dbReference>
<gene>
    <name evidence="4" type="ORF">RchiOBHm_Chr5g0032551</name>
</gene>
<feature type="compositionally biased region" description="Polar residues" evidence="2">
    <location>
        <begin position="208"/>
        <end position="229"/>
    </location>
</feature>
<dbReference type="InterPro" id="IPR025724">
    <property type="entry name" value="GAG-pre-integrase_dom"/>
</dbReference>
<dbReference type="GO" id="GO:0004190">
    <property type="term" value="F:aspartic-type endopeptidase activity"/>
    <property type="evidence" value="ECO:0007669"/>
    <property type="project" value="UniProtKB-KW"/>
</dbReference>
<dbReference type="Proteomes" id="UP000238479">
    <property type="component" value="Chromosome 5"/>
</dbReference>
<dbReference type="InterPro" id="IPR054722">
    <property type="entry name" value="PolX-like_BBD"/>
</dbReference>
<dbReference type="OMA" id="FDEERNW"/>
<dbReference type="Pfam" id="PF25597">
    <property type="entry name" value="SH3_retrovirus"/>
    <property type="match status" value="1"/>
</dbReference>
<organism evidence="4 5">
    <name type="scientific">Rosa chinensis</name>
    <name type="common">China rose</name>
    <dbReference type="NCBI Taxonomy" id="74649"/>
    <lineage>
        <taxon>Eukaryota</taxon>
        <taxon>Viridiplantae</taxon>
        <taxon>Streptophyta</taxon>
        <taxon>Embryophyta</taxon>
        <taxon>Tracheophyta</taxon>
        <taxon>Spermatophyta</taxon>
        <taxon>Magnoliopsida</taxon>
        <taxon>eudicotyledons</taxon>
        <taxon>Gunneridae</taxon>
        <taxon>Pentapetalae</taxon>
        <taxon>rosids</taxon>
        <taxon>fabids</taxon>
        <taxon>Rosales</taxon>
        <taxon>Rosaceae</taxon>
        <taxon>Rosoideae</taxon>
        <taxon>Rosoideae incertae sedis</taxon>
        <taxon>Rosa</taxon>
    </lineage>
</organism>
<evidence type="ECO:0000313" key="4">
    <source>
        <dbReference type="EMBL" id="PRQ31173.1"/>
    </source>
</evidence>
<dbReference type="Pfam" id="PF00665">
    <property type="entry name" value="rve"/>
    <property type="match status" value="1"/>
</dbReference>
<dbReference type="InterPro" id="IPR043502">
    <property type="entry name" value="DNA/RNA_pol_sf"/>
</dbReference>
<dbReference type="GO" id="GO:0003964">
    <property type="term" value="F:RNA-directed DNA polymerase activity"/>
    <property type="evidence" value="ECO:0007669"/>
    <property type="project" value="UniProtKB-KW"/>
</dbReference>
<dbReference type="Pfam" id="PF14223">
    <property type="entry name" value="Retrotran_gag_2"/>
    <property type="match status" value="1"/>
</dbReference>
<dbReference type="Gramene" id="PRQ31173">
    <property type="protein sequence ID" value="PRQ31173"/>
    <property type="gene ID" value="RchiOBHm_Chr5g0032551"/>
</dbReference>
<dbReference type="Pfam" id="PF07727">
    <property type="entry name" value="RVT_2"/>
    <property type="match status" value="1"/>
</dbReference>
<name>A0A2P6QAI9_ROSCH</name>
<dbReference type="InterPro" id="IPR013103">
    <property type="entry name" value="RVT_2"/>
</dbReference>
<dbReference type="EMBL" id="PDCK01000043">
    <property type="protein sequence ID" value="PRQ31173.1"/>
    <property type="molecule type" value="Genomic_DNA"/>
</dbReference>
<evidence type="ECO:0000256" key="2">
    <source>
        <dbReference type="SAM" id="MobiDB-lite"/>
    </source>
</evidence>
<dbReference type="SUPFAM" id="SSF53098">
    <property type="entry name" value="Ribonuclease H-like"/>
    <property type="match status" value="1"/>
</dbReference>
<reference evidence="4 5" key="1">
    <citation type="journal article" date="2018" name="Nat. Genet.">
        <title>The Rosa genome provides new insights in the design of modern roses.</title>
        <authorList>
            <person name="Bendahmane M."/>
        </authorList>
    </citation>
    <scope>NUCLEOTIDE SEQUENCE [LARGE SCALE GENOMIC DNA]</scope>
    <source>
        <strain evidence="5">cv. Old Blush</strain>
    </source>
</reference>
<sequence length="1468" mass="162921">MAALTPSSAPSPNTSNFIKLTETNYLVWLRQLKPFLNGNNLWGYIDGSKSAPAPTIMSTPSDPQQATPIPNPEYTKWFQQDQLIVSILTTTLTENIAQLTIGFETAKDIWDCLARHFSQRSVASAANLKLQLLDLHKGTQSVDDYLRHAKSIADSLSSINKPVPDEDLVLATLHGLGPDYLMLRTALTQKSPLPDFTELRARILSFDASQSRPSDSTPVTALYHQSQVSSRRDNRSHTGRNFPRNGRSNSGRSYRGRPSQIAASFPAQQMPVPSLGPFTSPAWAVRPSPPNGLLGPAPTWCPNCHTNQHGLHQCPHRFPGPSTTAPFAGAHFAADPNWYPDTGATHHMTAMPLNHSQPYGGPHNVYMGNGDSMPISHTGTLPFSLGSSQFSLSDVFRIPSIRKNLLSVARFRKDNRVFFLFAPDFYQIYCLLTGRLLFQGPYKDGLYPLDLSSVSPTPHALTSTHSTIWHNRLGHPSSNVFARIGSSIGSKLSFRSFCKDCALSKSHQLPFQSNNATTTTLFHIIHSDVWSSSISSVSGFKYYVLFTDEFSRYTWIYPMHRKNEVLTHFQTFVAMIQNLFLHSIKFLQSDNGTEYVSYAFSNYCNSLGIQQRFSCPHTPQQNGLAERKHRHIATMARALLLTSGTPHNLWVEAVLTSVYLINLLPTPVLDWDTPHRRLYGTPPSYSSLRVFGCSCFPHLGPYVSDKLSSRSLECVFLGYSPKHKGYRCLDPKSGRVYVSRHVLFDETSFPYRKLQDPSVQVSKALELTQLTGPVLIHDAHLPSGPNARPTSSVQHQSTNSLASDLVAPPPSNPPLSPPVITYHRRPRPPSAVPAPSPPSSSVPAPSLPPSAVPAAHGITGPPINTTTTSSATVAPDRLPTDGPALRSSSPPPATISPPRHQMVTRLQDGTQKPRIPSDGTVRYPIPRALLTMVDSVEPTCYSQASKKAEWRAAMVDEINALMKNNTWSLVPSSPTQNTVGCKWVFKVKRNPDGSVERFKARLVAKGFHQQQGIDFHETFSPVIKPATIRTVISLAVSRGWSLRQLDVKNAFLHGFLTEDVYMTQPPGFIDQSHPTHVCKLNKSLYGLKQAPRAWFQRMTSFLLSIGFTQSLADSSLFIFAHGPHTIYFLLYVDDIVVTSSHDRLLQSFIDALSRGFDIKDLGPLHYFLGLQVHTSSHGLHLNQVKYAHDLLSKHDMLLTKPMSTPMSTKDSLTATDGALLDNPTEFRTLVGALQYLTITRPDIAFAVNSVSQFMSQPRLPHLVAVKRILRYVKGTLGHGLSFAPQHQPVHLFAYSDADWAGCPDSRWSTSGYLVYLGSNLISWCSKKQPTIARSSAESEYRSLAHACAETTWLGYLLFELGARIQFPILLHCDNLSATYMASNPVFHARTKHIELDYHYVREKVALGSHRVCFIPSVDQPADLLTKPLHKSRHLLLSSKLVRPEPPSLRGVLERLNLLLKSSHLILLH</sequence>
<evidence type="ECO:0000259" key="3">
    <source>
        <dbReference type="PROSITE" id="PS50994"/>
    </source>
</evidence>
<dbReference type="EC" id="2.7.7.49" evidence="4"/>
<keyword evidence="4" id="KW-0695">RNA-directed DNA polymerase</keyword>
<keyword evidence="1" id="KW-0378">Hydrolase</keyword>
<keyword evidence="1" id="KW-0645">Protease</keyword>
<feature type="compositionally biased region" description="Low complexity" evidence="2">
    <location>
        <begin position="239"/>
        <end position="258"/>
    </location>
</feature>
<proteinExistence type="predicted"/>
<dbReference type="PROSITE" id="PS50994">
    <property type="entry name" value="INTEGRASE"/>
    <property type="match status" value="1"/>
</dbReference>
<dbReference type="STRING" id="74649.A0A2P6QAI9"/>
<protein>
    <submittedName>
        <fullName evidence="4">Putative RNA-directed DNA polymerase</fullName>
        <ecNumber evidence="4">2.7.7.49</ecNumber>
    </submittedName>
</protein>
<feature type="region of interest" description="Disordered" evidence="2">
    <location>
        <begin position="776"/>
        <end position="900"/>
    </location>
</feature>
<keyword evidence="4" id="KW-0548">Nucleotidyltransferase</keyword>
<dbReference type="CDD" id="cd09272">
    <property type="entry name" value="RNase_HI_RT_Ty1"/>
    <property type="match status" value="1"/>
</dbReference>
<evidence type="ECO:0000313" key="5">
    <source>
        <dbReference type="Proteomes" id="UP000238479"/>
    </source>
</evidence>
<feature type="compositionally biased region" description="Polar residues" evidence="2">
    <location>
        <begin position="788"/>
        <end position="802"/>
    </location>
</feature>
<dbReference type="PANTHER" id="PTHR11439:SF455">
    <property type="entry name" value="RLK (RECEPTOR-LIKE PROTEIN KINASE) 8, PUTATIVE-RELATED"/>
    <property type="match status" value="1"/>
</dbReference>
<comment type="caution">
    <text evidence="4">The sequence shown here is derived from an EMBL/GenBank/DDBJ whole genome shotgun (WGS) entry which is preliminary data.</text>
</comment>
<keyword evidence="1" id="KW-0064">Aspartyl protease</keyword>
<feature type="region of interest" description="Disordered" evidence="2">
    <location>
        <begin position="208"/>
        <end position="258"/>
    </location>
</feature>
<dbReference type="GO" id="GO:0015074">
    <property type="term" value="P:DNA integration"/>
    <property type="evidence" value="ECO:0007669"/>
    <property type="project" value="InterPro"/>
</dbReference>
<feature type="compositionally biased region" description="Low complexity" evidence="2">
    <location>
        <begin position="852"/>
        <end position="870"/>
    </location>
</feature>
<dbReference type="Gene3D" id="3.30.420.10">
    <property type="entry name" value="Ribonuclease H-like superfamily/Ribonuclease H"/>
    <property type="match status" value="1"/>
</dbReference>
<dbReference type="Pfam" id="PF22936">
    <property type="entry name" value="Pol_BBD"/>
    <property type="match status" value="1"/>
</dbReference>
<feature type="compositionally biased region" description="Pro residues" evidence="2">
    <location>
        <begin position="807"/>
        <end position="817"/>
    </location>
</feature>
<dbReference type="Pfam" id="PF13976">
    <property type="entry name" value="gag_pre-integrs"/>
    <property type="match status" value="1"/>
</dbReference>
<feature type="domain" description="Integrase catalytic" evidence="3">
    <location>
        <begin position="506"/>
        <end position="682"/>
    </location>
</feature>
<dbReference type="InterPro" id="IPR012337">
    <property type="entry name" value="RNaseH-like_sf"/>
</dbReference>
<dbReference type="InterPro" id="IPR001584">
    <property type="entry name" value="Integrase_cat-core"/>
</dbReference>
<dbReference type="InterPro" id="IPR036397">
    <property type="entry name" value="RNaseH_sf"/>
</dbReference>
<dbReference type="InterPro" id="IPR057670">
    <property type="entry name" value="SH3_retrovirus"/>
</dbReference>